<sequence length="215" mass="23674">MLHQHQHTNIPGQPTHHPVYTHCTFYSPENRFSPYTAPAAVHWPSPRARLDGHNGHPTNPRQTLHHVLGEGKTGTQRSLTTYTTIHPPIHSHTGVAVAGTHCAAHAPHTQPTPHSPHRPPLLPTTQPLPFTHIHPQQPTPSHHTSHNQSIPPLIPQPLSPTTTTILPSHSHLTLTLSYLTPPRLTMPPFNHPYLSPTYPDNNTPPTCSPPPFSPA</sequence>
<evidence type="ECO:0000256" key="1">
    <source>
        <dbReference type="SAM" id="MobiDB-lite"/>
    </source>
</evidence>
<protein>
    <submittedName>
        <fullName evidence="2">Uncharacterized protein</fullName>
    </submittedName>
</protein>
<feature type="compositionally biased region" description="Polar residues" evidence="1">
    <location>
        <begin position="134"/>
        <end position="148"/>
    </location>
</feature>
<accession>A0AAE1QBV4</accession>
<evidence type="ECO:0000313" key="2">
    <source>
        <dbReference type="EMBL" id="KAK4322447.1"/>
    </source>
</evidence>
<keyword evidence="3" id="KW-1185">Reference proteome</keyword>
<reference evidence="2" key="1">
    <citation type="submission" date="2023-11" db="EMBL/GenBank/DDBJ databases">
        <title>Genome assemblies of two species of porcelain crab, Petrolisthes cinctipes and Petrolisthes manimaculis (Anomura: Porcellanidae).</title>
        <authorList>
            <person name="Angst P."/>
        </authorList>
    </citation>
    <scope>NUCLEOTIDE SEQUENCE</scope>
    <source>
        <strain evidence="2">PB745_02</strain>
        <tissue evidence="2">Gill</tissue>
    </source>
</reference>
<name>A0AAE1QBV4_9EUCA</name>
<dbReference type="Proteomes" id="UP001292094">
    <property type="component" value="Unassembled WGS sequence"/>
</dbReference>
<dbReference type="AlphaFoldDB" id="A0AAE1QBV4"/>
<comment type="caution">
    <text evidence="2">The sequence shown here is derived from an EMBL/GenBank/DDBJ whole genome shotgun (WGS) entry which is preliminary data.</text>
</comment>
<evidence type="ECO:0000313" key="3">
    <source>
        <dbReference type="Proteomes" id="UP001292094"/>
    </source>
</evidence>
<feature type="region of interest" description="Disordered" evidence="1">
    <location>
        <begin position="195"/>
        <end position="215"/>
    </location>
</feature>
<feature type="region of interest" description="Disordered" evidence="1">
    <location>
        <begin position="105"/>
        <end position="153"/>
    </location>
</feature>
<dbReference type="EMBL" id="JAWZYT010000517">
    <property type="protein sequence ID" value="KAK4322447.1"/>
    <property type="molecule type" value="Genomic_DNA"/>
</dbReference>
<proteinExistence type="predicted"/>
<organism evidence="2 3">
    <name type="scientific">Petrolisthes manimaculis</name>
    <dbReference type="NCBI Taxonomy" id="1843537"/>
    <lineage>
        <taxon>Eukaryota</taxon>
        <taxon>Metazoa</taxon>
        <taxon>Ecdysozoa</taxon>
        <taxon>Arthropoda</taxon>
        <taxon>Crustacea</taxon>
        <taxon>Multicrustacea</taxon>
        <taxon>Malacostraca</taxon>
        <taxon>Eumalacostraca</taxon>
        <taxon>Eucarida</taxon>
        <taxon>Decapoda</taxon>
        <taxon>Pleocyemata</taxon>
        <taxon>Anomura</taxon>
        <taxon>Galatheoidea</taxon>
        <taxon>Porcellanidae</taxon>
        <taxon>Petrolisthes</taxon>
    </lineage>
</organism>
<gene>
    <name evidence="2" type="ORF">Pmani_006787</name>
</gene>
<feature type="compositionally biased region" description="Pro residues" evidence="1">
    <location>
        <begin position="206"/>
        <end position="215"/>
    </location>
</feature>